<reference evidence="3" key="1">
    <citation type="submission" date="2014-03" db="EMBL/GenBank/DDBJ databases">
        <authorList>
            <person name="Aksoy S."/>
            <person name="Warren W."/>
            <person name="Wilson R.K."/>
        </authorList>
    </citation>
    <scope>NUCLEOTIDE SEQUENCE [LARGE SCALE GENOMIC DNA]</scope>
    <source>
        <strain evidence="3">IAEA</strain>
    </source>
</reference>
<protein>
    <recommendedName>
        <fullName evidence="1">HMG box domain-containing protein</fullName>
    </recommendedName>
</protein>
<dbReference type="SUPFAM" id="SSF47095">
    <property type="entry name" value="HMG-box"/>
    <property type="match status" value="1"/>
</dbReference>
<dbReference type="InterPro" id="IPR036910">
    <property type="entry name" value="HMG_box_dom_sf"/>
</dbReference>
<dbReference type="Gene3D" id="1.10.30.10">
    <property type="entry name" value="High mobility group box domain"/>
    <property type="match status" value="1"/>
</dbReference>
<feature type="domain" description="HMG box" evidence="1">
    <location>
        <begin position="4"/>
        <end position="46"/>
    </location>
</feature>
<dbReference type="STRING" id="7398.A0A1A9ZHR2"/>
<keyword evidence="3" id="KW-1185">Reference proteome</keyword>
<dbReference type="Proteomes" id="UP000092445">
    <property type="component" value="Unassembled WGS sequence"/>
</dbReference>
<dbReference type="AlphaFoldDB" id="A0A1A9ZHR2"/>
<dbReference type="Pfam" id="PF00505">
    <property type="entry name" value="HMG_box"/>
    <property type="match status" value="1"/>
</dbReference>
<dbReference type="EnsemblMetazoa" id="GPAI014967-RA">
    <property type="protein sequence ID" value="GPAI014967-PA"/>
    <property type="gene ID" value="GPAI014967"/>
</dbReference>
<accession>A0A1A9ZHR2</accession>
<evidence type="ECO:0000313" key="2">
    <source>
        <dbReference type="EnsemblMetazoa" id="GPAI014967-PA"/>
    </source>
</evidence>
<evidence type="ECO:0000259" key="1">
    <source>
        <dbReference type="Pfam" id="PF00505"/>
    </source>
</evidence>
<proteinExistence type="predicted"/>
<organism evidence="2 3">
    <name type="scientific">Glossina pallidipes</name>
    <name type="common">Tsetse fly</name>
    <dbReference type="NCBI Taxonomy" id="7398"/>
    <lineage>
        <taxon>Eukaryota</taxon>
        <taxon>Metazoa</taxon>
        <taxon>Ecdysozoa</taxon>
        <taxon>Arthropoda</taxon>
        <taxon>Hexapoda</taxon>
        <taxon>Insecta</taxon>
        <taxon>Pterygota</taxon>
        <taxon>Neoptera</taxon>
        <taxon>Endopterygota</taxon>
        <taxon>Diptera</taxon>
        <taxon>Brachycera</taxon>
        <taxon>Muscomorpha</taxon>
        <taxon>Hippoboscoidea</taxon>
        <taxon>Glossinidae</taxon>
        <taxon>Glossina</taxon>
    </lineage>
</organism>
<sequence>MKNKSICAVNPADSFGDILRMVGNEWKNLPASVKQNWEDRASRINEESAARRELDETLNCSSPNNEQETSLKIQLRTAQANDSEYVCLWRSCIRVRKNMQASDSVAP</sequence>
<dbReference type="VEuPathDB" id="VectorBase:GPAI014967"/>
<name>A0A1A9ZHR2_GLOPL</name>
<reference evidence="2" key="2">
    <citation type="submission" date="2020-05" db="UniProtKB">
        <authorList>
            <consortium name="EnsemblMetazoa"/>
        </authorList>
    </citation>
    <scope>IDENTIFICATION</scope>
    <source>
        <strain evidence="2">IAEA</strain>
    </source>
</reference>
<evidence type="ECO:0000313" key="3">
    <source>
        <dbReference type="Proteomes" id="UP000092445"/>
    </source>
</evidence>
<dbReference type="InterPro" id="IPR009071">
    <property type="entry name" value="HMG_box_dom"/>
</dbReference>
<dbReference type="GO" id="GO:0005634">
    <property type="term" value="C:nucleus"/>
    <property type="evidence" value="ECO:0007669"/>
    <property type="project" value="UniProtKB-ARBA"/>
</dbReference>